<reference evidence="16 17" key="1">
    <citation type="submission" date="2024-03" db="EMBL/GenBank/DDBJ databases">
        <authorList>
            <person name="Brejova B."/>
        </authorList>
    </citation>
    <scope>NUCLEOTIDE SEQUENCE [LARGE SCALE GENOMIC DNA]</scope>
    <source>
        <strain evidence="16 17">CBS 14171</strain>
    </source>
</reference>
<evidence type="ECO:0000256" key="10">
    <source>
        <dbReference type="ARBA" id="ARBA00023054"/>
    </source>
</evidence>
<dbReference type="NCBIfam" id="TIGR00606">
    <property type="entry name" value="rad50"/>
    <property type="match status" value="1"/>
</dbReference>
<keyword evidence="8" id="KW-0378">Hydrolase</keyword>
<keyword evidence="9" id="KW-0862">Zinc</keyword>
<evidence type="ECO:0000313" key="17">
    <source>
        <dbReference type="Proteomes" id="UP001497383"/>
    </source>
</evidence>
<evidence type="ECO:0000256" key="7">
    <source>
        <dbReference type="ARBA" id="ARBA00022763"/>
    </source>
</evidence>
<organism evidence="16 17">
    <name type="scientific">Lodderomyces beijingensis</name>
    <dbReference type="NCBI Taxonomy" id="1775926"/>
    <lineage>
        <taxon>Eukaryota</taxon>
        <taxon>Fungi</taxon>
        <taxon>Dikarya</taxon>
        <taxon>Ascomycota</taxon>
        <taxon>Saccharomycotina</taxon>
        <taxon>Pichiomycetes</taxon>
        <taxon>Debaryomycetaceae</taxon>
        <taxon>Candida/Lodderomyces clade</taxon>
        <taxon>Lodderomyces</taxon>
    </lineage>
</organism>
<keyword evidence="12" id="KW-0539">Nucleus</keyword>
<keyword evidence="11" id="KW-0234">DNA repair</keyword>
<dbReference type="SUPFAM" id="SSF52540">
    <property type="entry name" value="P-loop containing nucleoside triphosphate hydrolases"/>
    <property type="match status" value="2"/>
</dbReference>
<name>A0ABP0ZLL0_9ASCO</name>
<dbReference type="RefSeq" id="XP_066830205.1">
    <property type="nucleotide sequence ID" value="XM_066973358.1"/>
</dbReference>
<comment type="cofactor">
    <cofactor evidence="1">
        <name>Zn(2+)</name>
        <dbReference type="ChEBI" id="CHEBI:29105"/>
    </cofactor>
</comment>
<keyword evidence="7" id="KW-0227">DNA damage</keyword>
<feature type="coiled-coil region" evidence="14">
    <location>
        <begin position="707"/>
        <end position="943"/>
    </location>
</feature>
<evidence type="ECO:0000256" key="3">
    <source>
        <dbReference type="ARBA" id="ARBA00004286"/>
    </source>
</evidence>
<evidence type="ECO:0000256" key="14">
    <source>
        <dbReference type="SAM" id="Coils"/>
    </source>
</evidence>
<keyword evidence="10 14" id="KW-0175">Coiled coil</keyword>
<dbReference type="InterPro" id="IPR004584">
    <property type="entry name" value="Rad50_eukaryotes"/>
</dbReference>
<evidence type="ECO:0000256" key="2">
    <source>
        <dbReference type="ARBA" id="ARBA00004123"/>
    </source>
</evidence>
<dbReference type="InterPro" id="IPR027417">
    <property type="entry name" value="P-loop_NTPase"/>
</dbReference>
<dbReference type="GeneID" id="92208463"/>
<dbReference type="PANTHER" id="PTHR18867:SF12">
    <property type="entry name" value="DNA REPAIR PROTEIN RAD50"/>
    <property type="match status" value="1"/>
</dbReference>
<evidence type="ECO:0000256" key="6">
    <source>
        <dbReference type="ARBA" id="ARBA00022723"/>
    </source>
</evidence>
<dbReference type="EMBL" id="OZ022408">
    <property type="protein sequence ID" value="CAK9439043.1"/>
    <property type="molecule type" value="Genomic_DNA"/>
</dbReference>
<sequence>MSSIYKLSVKGIRAFEPETDETIQFGFPLTLICGQNGCGKTTVIECLKYATTGNLPPNSKGGAFVHDPGLDARAQVAGQVKLAFRNANGKSMIVTRTVSATVKKGHPGVLTFKTLEGQFAYIEQGQKTSISSKNAELDSQIPTFLGASTAILDNVIFCHQDESLWPLSEASVLKKKFDDIFEASKYTKVIDHLKTIRKDMGVDIKLIEQSVGHLKIDKERAAKVKDKLAQMTSSVDAYTEEISNLNIRIERKEKEAEDLFATNQEFQKTLSDYENLLMKKNALEEAVEKYKSTITLLPESDEELYHKQENFASITAEKNAKVEDLQSQSSILESQLTEKTREYNELLRLDGLFKGKKLEYEENVSKIANIISANAQSVNLSSDASVSSFKKTLESRLTLLKSDHKTLQVKNKDKETAQSNKLQEVKNSILKNEQTRGYLTDELSSQQQNLSAFNKKLESTFGNEAELTLKREELAQTLHALAEKKKLNEVKELDAKVVNANEEISRLEFEMDEISKKLVTSGKQSELKSRLTYLESSVKSKDEEIKTIMKSVCQEYKNLVGCDIDIYVAESKFVEAYSKKMASFEEQQRNVFSLESELDSAKRSRQSATDAKNDNNKKLQQLQSDITAVISEEEMQDYENFVQELEDDYRTVMEDVSTSEVTKSYGNFALEVAEKNNCCLLCKRLFDKPELQGFIEEVKRSFDEAKIQEVKARASEIEKDLEDAKKVGLKVITYRECLASRSTFDSDIESANTAIKSLGEKLEEETRKLDSNKASLESAGKLRRPLSDATRLNQEVQDLDLEVDELKDDLQDFGGGSGSLSQAELQTQQQNLNKKIREIRANLTNFTEEKYRVQKEIQKLENKVKDTKLVISNLERSLAEMENTKRLIAETSVRIGELEQKLANVKEQVEKSLEQEQSERHCLQQIQSENAQHDERMKKEVDQLSDLHSLFLSLTSANAEFEERSLPKFKENSVQMETVLAECHSIKTQIGETSNAVKLLEKEVMDSSRIEYNILANIEYRTQLHRLDETDFQLNSIDIENAQCKKSEYQEHSRRLREELSHLTSQHAGKIGEVKQIKDQVSALKRELETEYKNVDKLYHEEWIKLQTNLLVSNDIQNYSKALDNAIMKYHSIKMEDINRILNELWLQTYKGSDITTIAIKSDVNLQAKGNRSYNYRVVMVKESTELDMRGRCSAGQKVLASILIRLALAECFGANCGMIALDEPTTNLDSDNAEALASALNNIIEHRKQQSNFQLIVITHDEKFLTHIRGDRFTDHFYRIQRDEKSKSRIYSLPISRISEI</sequence>
<dbReference type="PANTHER" id="PTHR18867">
    <property type="entry name" value="RAD50"/>
    <property type="match status" value="1"/>
</dbReference>
<feature type="coiled-coil region" evidence="14">
    <location>
        <begin position="221"/>
        <end position="293"/>
    </location>
</feature>
<evidence type="ECO:0000256" key="13">
    <source>
        <dbReference type="ARBA" id="ARBA00049360"/>
    </source>
</evidence>
<dbReference type="InterPro" id="IPR038729">
    <property type="entry name" value="Rad50/SbcC_AAA"/>
</dbReference>
<keyword evidence="6" id="KW-0479">Metal-binding</keyword>
<evidence type="ECO:0000256" key="5">
    <source>
        <dbReference type="ARBA" id="ARBA00022454"/>
    </source>
</evidence>
<feature type="domain" description="Rad50/SbcC-type AAA" evidence="15">
    <location>
        <begin position="6"/>
        <end position="248"/>
    </location>
</feature>
<proteinExistence type="inferred from homology"/>
<dbReference type="Gene3D" id="3.40.50.300">
    <property type="entry name" value="P-loop containing nucleotide triphosphate hydrolases"/>
    <property type="match status" value="2"/>
</dbReference>
<evidence type="ECO:0000256" key="4">
    <source>
        <dbReference type="ARBA" id="ARBA00009439"/>
    </source>
</evidence>
<feature type="coiled-coil region" evidence="14">
    <location>
        <begin position="584"/>
        <end position="655"/>
    </location>
</feature>
<keyword evidence="17" id="KW-1185">Reference proteome</keyword>
<evidence type="ECO:0000256" key="11">
    <source>
        <dbReference type="ARBA" id="ARBA00023204"/>
    </source>
</evidence>
<dbReference type="Pfam" id="PF13476">
    <property type="entry name" value="AAA_23"/>
    <property type="match status" value="1"/>
</dbReference>
<evidence type="ECO:0000313" key="16">
    <source>
        <dbReference type="EMBL" id="CAK9439043.1"/>
    </source>
</evidence>
<dbReference type="Proteomes" id="UP001497383">
    <property type="component" value="Chromosome 4"/>
</dbReference>
<evidence type="ECO:0000256" key="1">
    <source>
        <dbReference type="ARBA" id="ARBA00001947"/>
    </source>
</evidence>
<comment type="subcellular location">
    <subcellularLocation>
        <location evidence="3">Chromosome</location>
    </subcellularLocation>
    <subcellularLocation>
        <location evidence="2">Nucleus</location>
    </subcellularLocation>
</comment>
<gene>
    <name evidence="16" type="ORF">LODBEIA_P32670</name>
</gene>
<keyword evidence="5" id="KW-0158">Chromosome</keyword>
<comment type="similarity">
    <text evidence="4">Belongs to the SMC family. RAD50 subfamily.</text>
</comment>
<dbReference type="Pfam" id="PF13558">
    <property type="entry name" value="SbcC_Walker_B"/>
    <property type="match status" value="1"/>
</dbReference>
<accession>A0ABP0ZLL0</accession>
<evidence type="ECO:0000259" key="15">
    <source>
        <dbReference type="Pfam" id="PF13476"/>
    </source>
</evidence>
<feature type="coiled-coil region" evidence="14">
    <location>
        <begin position="1039"/>
        <end position="1101"/>
    </location>
</feature>
<feature type="coiled-coil region" evidence="14">
    <location>
        <begin position="464"/>
        <end position="517"/>
    </location>
</feature>
<protein>
    <recommendedName>
        <fullName evidence="15">Rad50/SbcC-type AAA domain-containing protein</fullName>
    </recommendedName>
</protein>
<comment type="catalytic activity">
    <reaction evidence="13">
        <text>ATP + H2O = ADP + phosphate + H(+)</text>
        <dbReference type="Rhea" id="RHEA:13065"/>
        <dbReference type="ChEBI" id="CHEBI:15377"/>
        <dbReference type="ChEBI" id="CHEBI:15378"/>
        <dbReference type="ChEBI" id="CHEBI:30616"/>
        <dbReference type="ChEBI" id="CHEBI:43474"/>
        <dbReference type="ChEBI" id="CHEBI:456216"/>
    </reaction>
</comment>
<evidence type="ECO:0000256" key="8">
    <source>
        <dbReference type="ARBA" id="ARBA00022801"/>
    </source>
</evidence>
<evidence type="ECO:0000256" key="9">
    <source>
        <dbReference type="ARBA" id="ARBA00022833"/>
    </source>
</evidence>
<evidence type="ECO:0000256" key="12">
    <source>
        <dbReference type="ARBA" id="ARBA00023242"/>
    </source>
</evidence>